<evidence type="ECO:0000256" key="8">
    <source>
        <dbReference type="ARBA" id="ARBA00022840"/>
    </source>
</evidence>
<dbReference type="SUPFAM" id="SSF55785">
    <property type="entry name" value="PYP-like sensor domain (PAS domain)"/>
    <property type="match status" value="1"/>
</dbReference>
<dbReference type="GO" id="GO:0016020">
    <property type="term" value="C:membrane"/>
    <property type="evidence" value="ECO:0007669"/>
    <property type="project" value="UniProtKB-SubCell"/>
</dbReference>
<evidence type="ECO:0000259" key="12">
    <source>
        <dbReference type="PROSITE" id="PS50885"/>
    </source>
</evidence>
<dbReference type="InterPro" id="IPR003594">
    <property type="entry name" value="HATPase_dom"/>
</dbReference>
<comment type="catalytic activity">
    <reaction evidence="1">
        <text>ATP + protein L-histidine = ADP + protein N-phospho-L-histidine.</text>
        <dbReference type="EC" id="2.7.13.3"/>
    </reaction>
</comment>
<dbReference type="SUPFAM" id="SSF55874">
    <property type="entry name" value="ATPase domain of HSP90 chaperone/DNA topoisomerase II/histidine kinase"/>
    <property type="match status" value="1"/>
</dbReference>
<evidence type="ECO:0000256" key="4">
    <source>
        <dbReference type="ARBA" id="ARBA00022553"/>
    </source>
</evidence>
<dbReference type="Gene3D" id="3.30.565.10">
    <property type="entry name" value="Histidine kinase-like ATPase, C-terminal domain"/>
    <property type="match status" value="1"/>
</dbReference>
<keyword evidence="5" id="KW-0808">Transferase</keyword>
<dbReference type="InterPro" id="IPR000014">
    <property type="entry name" value="PAS"/>
</dbReference>
<evidence type="ECO:0000256" key="7">
    <source>
        <dbReference type="ARBA" id="ARBA00022777"/>
    </source>
</evidence>
<evidence type="ECO:0000259" key="11">
    <source>
        <dbReference type="PROSITE" id="PS50109"/>
    </source>
</evidence>
<dbReference type="AlphaFoldDB" id="A0A193GKM1"/>
<keyword evidence="10" id="KW-0472">Membrane</keyword>
<keyword evidence="6" id="KW-0547">Nucleotide-binding</keyword>
<evidence type="ECO:0000256" key="2">
    <source>
        <dbReference type="ARBA" id="ARBA00004370"/>
    </source>
</evidence>
<dbReference type="PROSITE" id="PS50109">
    <property type="entry name" value="HIS_KIN"/>
    <property type="match status" value="1"/>
</dbReference>
<dbReference type="InterPro" id="IPR004358">
    <property type="entry name" value="Sig_transdc_His_kin-like_C"/>
</dbReference>
<dbReference type="InterPro" id="IPR003660">
    <property type="entry name" value="HAMP_dom"/>
</dbReference>
<evidence type="ECO:0000256" key="5">
    <source>
        <dbReference type="ARBA" id="ARBA00022679"/>
    </source>
</evidence>
<comment type="subcellular location">
    <subcellularLocation>
        <location evidence="2">Membrane</location>
    </subcellularLocation>
</comment>
<reference evidence="13 14" key="1">
    <citation type="submission" date="2016-06" db="EMBL/GenBank/DDBJ databases">
        <title>Complete genome sequences of Bordetella bronchialis and Bordetella flabilis.</title>
        <authorList>
            <person name="LiPuma J.J."/>
            <person name="Spilker T."/>
        </authorList>
    </citation>
    <scope>NUCLEOTIDE SEQUENCE [LARGE SCALE GENOMIC DNA]</scope>
    <source>
        <strain evidence="13 14">AU10664</strain>
    </source>
</reference>
<name>A0A193GKM1_9BORD</name>
<dbReference type="SUPFAM" id="SSF47384">
    <property type="entry name" value="Homodimeric domain of signal transducing histidine kinase"/>
    <property type="match status" value="1"/>
</dbReference>
<evidence type="ECO:0000313" key="13">
    <source>
        <dbReference type="EMBL" id="ANN79809.1"/>
    </source>
</evidence>
<keyword evidence="7 13" id="KW-0418">Kinase</keyword>
<evidence type="ECO:0000256" key="1">
    <source>
        <dbReference type="ARBA" id="ARBA00000085"/>
    </source>
</evidence>
<dbReference type="CDD" id="cd00082">
    <property type="entry name" value="HisKA"/>
    <property type="match status" value="1"/>
</dbReference>
<dbReference type="STRING" id="463014.BAU07_24230"/>
<keyword evidence="14" id="KW-1185">Reference proteome</keyword>
<evidence type="ECO:0000256" key="10">
    <source>
        <dbReference type="SAM" id="Phobius"/>
    </source>
</evidence>
<dbReference type="SUPFAM" id="SSF158472">
    <property type="entry name" value="HAMP domain-like"/>
    <property type="match status" value="1"/>
</dbReference>
<evidence type="ECO:0000313" key="14">
    <source>
        <dbReference type="Proteomes" id="UP000091926"/>
    </source>
</evidence>
<dbReference type="PROSITE" id="PS50885">
    <property type="entry name" value="HAMP"/>
    <property type="match status" value="1"/>
</dbReference>
<dbReference type="InterPro" id="IPR003661">
    <property type="entry name" value="HisK_dim/P_dom"/>
</dbReference>
<dbReference type="EMBL" id="CP016172">
    <property type="protein sequence ID" value="ANN79809.1"/>
    <property type="molecule type" value="Genomic_DNA"/>
</dbReference>
<dbReference type="PIRSF" id="PIRSF037532">
    <property type="entry name" value="STHK_NtrY"/>
    <property type="match status" value="1"/>
</dbReference>
<dbReference type="CDD" id="cd06225">
    <property type="entry name" value="HAMP"/>
    <property type="match status" value="1"/>
</dbReference>
<dbReference type="Gene3D" id="3.30.450.20">
    <property type="entry name" value="PAS domain"/>
    <property type="match status" value="1"/>
</dbReference>
<dbReference type="Pfam" id="PF13188">
    <property type="entry name" value="PAS_8"/>
    <property type="match status" value="1"/>
</dbReference>
<keyword evidence="4" id="KW-0597">Phosphoprotein</keyword>
<dbReference type="SMART" id="SM00388">
    <property type="entry name" value="HisKA"/>
    <property type="match status" value="1"/>
</dbReference>
<feature type="transmembrane region" description="Helical" evidence="10">
    <location>
        <begin position="290"/>
        <end position="313"/>
    </location>
</feature>
<dbReference type="InterPro" id="IPR005467">
    <property type="entry name" value="His_kinase_dom"/>
</dbReference>
<dbReference type="InterPro" id="IPR035965">
    <property type="entry name" value="PAS-like_dom_sf"/>
</dbReference>
<keyword evidence="9" id="KW-0902">Two-component regulatory system</keyword>
<feature type="domain" description="HAMP" evidence="12">
    <location>
        <begin position="315"/>
        <end position="367"/>
    </location>
</feature>
<feature type="domain" description="Histidine kinase" evidence="11">
    <location>
        <begin position="551"/>
        <end position="782"/>
    </location>
</feature>
<proteinExistence type="predicted"/>
<protein>
    <recommendedName>
        <fullName evidence="3">histidine kinase</fullName>
        <ecNumber evidence="3">2.7.13.3</ecNumber>
    </recommendedName>
</protein>
<dbReference type="SMART" id="SM00387">
    <property type="entry name" value="HATPase_c"/>
    <property type="match status" value="1"/>
</dbReference>
<evidence type="ECO:0000256" key="6">
    <source>
        <dbReference type="ARBA" id="ARBA00022741"/>
    </source>
</evidence>
<dbReference type="InterPro" id="IPR017232">
    <property type="entry name" value="NtrY"/>
</dbReference>
<keyword evidence="10" id="KW-0812">Transmembrane</keyword>
<dbReference type="KEGG" id="bfz:BAU07_24230"/>
<sequence>MRFLLRMALVAGALAGVMLLGLLAWSTGNASRFARYYDALLVLNGVVALALFAWVVALTVKLVRQIRRRQFGARLTARFALAFTLIGVVPGALIYTLSVQFMSRSIESWFNVRVDSALEAGLNLGRAALDSLLADLDARARSMAPELNRTADRDIALALTRLREANGVQEAMVFTGGGRMIAFSTNQYGQLLPELPPPTVLNQLRLSRGYSAAEADDPLDRGGGGLHLRVVIPLVAPARFDSLTGPSSEPRWLQLIQPVPDQIAHNANRVQQGFRDYQELALSRLGLRKLYGITLTLALLVSVFTAIAVALSLSKRLVRPLLRLAAGTQAVGVGDYRPLPEPPERDEVGQLTRSFNAMTRQLDEARRMVESNRQQLERSNVYLESVLSNLSSGVLVFDEAFRVTTVNQGAQTILQADLRSVIGRPLETVEGMLPFAQVVRQAFAAHAAVGSERQHWQQQFEIQLTQATQAFAALSQAAQLDMPPVQDVAQNAAQPGMPQVPTPGSQTVTLLARGTHLRVDGRGNGYLVVFDDITELMSANRAVAWSEVARRLAHEIKNPLTPIQLSAERLAMKLADRLEPNDRRMLERSTNTIVDQVASLKHMVDDFREFARTPPAVMKRIDFNGLVGDVLTLYGWDPIEGVTRGHQNSLNLEVSLEPGLPAIEGDPTQLRQVIHNLLANARDAIADQQDGRVRVSTQLTRARQGDGSEQYALRFTVTDTGPGFSPQVMQRAFEPYVTTKAHGTGLGLAIVRKIVEEHGGRIDLANRREGGARVSILLTRLADGLDTLDATAQQQDNAATQ</sequence>
<dbReference type="SMART" id="SM00304">
    <property type="entry name" value="HAMP"/>
    <property type="match status" value="1"/>
</dbReference>
<dbReference type="Pfam" id="PF00672">
    <property type="entry name" value="HAMP"/>
    <property type="match status" value="1"/>
</dbReference>
<organism evidence="13 14">
    <name type="scientific">Bordetella flabilis</name>
    <dbReference type="NCBI Taxonomy" id="463014"/>
    <lineage>
        <taxon>Bacteria</taxon>
        <taxon>Pseudomonadati</taxon>
        <taxon>Pseudomonadota</taxon>
        <taxon>Betaproteobacteria</taxon>
        <taxon>Burkholderiales</taxon>
        <taxon>Alcaligenaceae</taxon>
        <taxon>Bordetella</taxon>
    </lineage>
</organism>
<dbReference type="Pfam" id="PF02518">
    <property type="entry name" value="HATPase_c"/>
    <property type="match status" value="1"/>
</dbReference>
<evidence type="ECO:0000256" key="3">
    <source>
        <dbReference type="ARBA" id="ARBA00012438"/>
    </source>
</evidence>
<dbReference type="InterPro" id="IPR036097">
    <property type="entry name" value="HisK_dim/P_sf"/>
</dbReference>
<dbReference type="EC" id="2.7.13.3" evidence="3"/>
<accession>A0A193GKM1</accession>
<dbReference type="Gene3D" id="6.10.340.10">
    <property type="match status" value="1"/>
</dbReference>
<dbReference type="RefSeq" id="WP_066663529.1">
    <property type="nucleotide sequence ID" value="NZ_CBCSCL010000024.1"/>
</dbReference>
<dbReference type="OrthoDB" id="9815750at2"/>
<evidence type="ECO:0000256" key="9">
    <source>
        <dbReference type="ARBA" id="ARBA00023012"/>
    </source>
</evidence>
<dbReference type="PANTHER" id="PTHR43065:SF10">
    <property type="entry name" value="PEROXIDE STRESS-ACTIVATED HISTIDINE KINASE MAK3"/>
    <property type="match status" value="1"/>
</dbReference>
<dbReference type="Proteomes" id="UP000091926">
    <property type="component" value="Chromosome"/>
</dbReference>
<keyword evidence="10" id="KW-1133">Transmembrane helix</keyword>
<dbReference type="InterPro" id="IPR036890">
    <property type="entry name" value="HATPase_C_sf"/>
</dbReference>
<dbReference type="PRINTS" id="PR00344">
    <property type="entry name" value="BCTRLSENSOR"/>
</dbReference>
<feature type="transmembrane region" description="Helical" evidence="10">
    <location>
        <begin position="75"/>
        <end position="97"/>
    </location>
</feature>
<dbReference type="PANTHER" id="PTHR43065">
    <property type="entry name" value="SENSOR HISTIDINE KINASE"/>
    <property type="match status" value="1"/>
</dbReference>
<dbReference type="Pfam" id="PF00512">
    <property type="entry name" value="HisKA"/>
    <property type="match status" value="1"/>
</dbReference>
<dbReference type="GO" id="GO:0005524">
    <property type="term" value="F:ATP binding"/>
    <property type="evidence" value="ECO:0007669"/>
    <property type="project" value="UniProtKB-KW"/>
</dbReference>
<gene>
    <name evidence="13" type="ORF">BAU07_24230</name>
</gene>
<keyword evidence="8" id="KW-0067">ATP-binding</keyword>
<dbReference type="GO" id="GO:0000155">
    <property type="term" value="F:phosphorelay sensor kinase activity"/>
    <property type="evidence" value="ECO:0007669"/>
    <property type="project" value="InterPro"/>
</dbReference>
<dbReference type="Gene3D" id="1.10.287.130">
    <property type="match status" value="1"/>
</dbReference>
<feature type="transmembrane region" description="Helical" evidence="10">
    <location>
        <begin position="40"/>
        <end position="63"/>
    </location>
</feature>